<feature type="domain" description="HPt" evidence="15">
    <location>
        <begin position="362"/>
        <end position="466"/>
    </location>
</feature>
<dbReference type="InterPro" id="IPR005467">
    <property type="entry name" value="His_kinase_dom"/>
</dbReference>
<dbReference type="InterPro" id="IPR001789">
    <property type="entry name" value="Sig_transdc_resp-reg_receiver"/>
</dbReference>
<evidence type="ECO:0000259" key="14">
    <source>
        <dbReference type="PROSITE" id="PS50851"/>
    </source>
</evidence>
<dbReference type="Gene3D" id="3.40.50.2300">
    <property type="match status" value="1"/>
</dbReference>
<dbReference type="AlphaFoldDB" id="A0A1H6FC55"/>
<dbReference type="InterPro" id="IPR036890">
    <property type="entry name" value="HATPase_C_sf"/>
</dbReference>
<dbReference type="OrthoDB" id="9803176at2"/>
<dbReference type="SMART" id="SM00260">
    <property type="entry name" value="CheW"/>
    <property type="match status" value="1"/>
</dbReference>
<evidence type="ECO:0000259" key="13">
    <source>
        <dbReference type="PROSITE" id="PS50110"/>
    </source>
</evidence>
<dbReference type="CDD" id="cd17546">
    <property type="entry name" value="REC_hyHK_CKI1_RcsC-like"/>
    <property type="match status" value="1"/>
</dbReference>
<proteinExistence type="predicted"/>
<dbReference type="PROSITE" id="PS50851">
    <property type="entry name" value="CHEW"/>
    <property type="match status" value="1"/>
</dbReference>
<dbReference type="Gene3D" id="1.20.120.160">
    <property type="entry name" value="HPT domain"/>
    <property type="match status" value="3"/>
</dbReference>
<gene>
    <name evidence="16" type="primary">cheA_4</name>
    <name evidence="16" type="ORF">MBHS_03515</name>
</gene>
<dbReference type="InterPro" id="IPR003594">
    <property type="entry name" value="HATPase_dom"/>
</dbReference>
<dbReference type="SMART" id="SM00448">
    <property type="entry name" value="REC"/>
    <property type="match status" value="1"/>
</dbReference>
<evidence type="ECO:0000259" key="12">
    <source>
        <dbReference type="PROSITE" id="PS50109"/>
    </source>
</evidence>
<dbReference type="Gene3D" id="3.30.565.10">
    <property type="entry name" value="Histidine kinase-like ATPase, C-terminal domain"/>
    <property type="match status" value="1"/>
</dbReference>
<accession>A0A1H6FC55</accession>
<feature type="modified residue" description="Phosphohistidine" evidence="9">
    <location>
        <position position="409"/>
    </location>
</feature>
<keyword evidence="17" id="KW-1185">Reference proteome</keyword>
<dbReference type="CDD" id="cd00731">
    <property type="entry name" value="CheA_reg"/>
    <property type="match status" value="1"/>
</dbReference>
<dbReference type="SMART" id="SM00387">
    <property type="entry name" value="HATPase_c"/>
    <property type="match status" value="1"/>
</dbReference>
<feature type="modified residue" description="4-aspartylphosphate" evidence="10">
    <location>
        <position position="1071"/>
    </location>
</feature>
<dbReference type="Pfam" id="PF02518">
    <property type="entry name" value="HATPase_c"/>
    <property type="match status" value="1"/>
</dbReference>
<dbReference type="RefSeq" id="WP_103921270.1">
    <property type="nucleotide sequence ID" value="NZ_FMSV02000537.1"/>
</dbReference>
<reference evidence="16 17" key="1">
    <citation type="submission" date="2016-10" db="EMBL/GenBank/DDBJ databases">
        <authorList>
            <person name="de Groot N.N."/>
        </authorList>
    </citation>
    <scope>NUCLEOTIDE SEQUENCE [LARGE SCALE GENOMIC DNA]</scope>
    <source>
        <strain evidence="16">MBHS1</strain>
    </source>
</reference>
<feature type="domain" description="Histidine kinase" evidence="12">
    <location>
        <begin position="631"/>
        <end position="865"/>
    </location>
</feature>
<dbReference type="SUPFAM" id="SSF50341">
    <property type="entry name" value="CheW-like"/>
    <property type="match status" value="1"/>
</dbReference>
<dbReference type="Gene3D" id="2.30.30.40">
    <property type="entry name" value="SH3 Domains"/>
    <property type="match status" value="1"/>
</dbReference>
<dbReference type="InterPro" id="IPR004105">
    <property type="entry name" value="CheA-like_dim"/>
</dbReference>
<evidence type="ECO:0000256" key="4">
    <source>
        <dbReference type="ARBA" id="ARBA00022553"/>
    </source>
</evidence>
<dbReference type="PRINTS" id="PR00344">
    <property type="entry name" value="BCTRLSENSOR"/>
</dbReference>
<dbReference type="SUPFAM" id="SSF52172">
    <property type="entry name" value="CheY-like"/>
    <property type="match status" value="1"/>
</dbReference>
<evidence type="ECO:0000313" key="16">
    <source>
        <dbReference type="EMBL" id="SEH07637.1"/>
    </source>
</evidence>
<dbReference type="SMART" id="SM01231">
    <property type="entry name" value="H-kinase_dim"/>
    <property type="match status" value="1"/>
</dbReference>
<dbReference type="Pfam" id="PF00072">
    <property type="entry name" value="Response_reg"/>
    <property type="match status" value="1"/>
</dbReference>
<name>A0A1H6FC55_9GAMM</name>
<dbReference type="InterPro" id="IPR011006">
    <property type="entry name" value="CheY-like_superfamily"/>
</dbReference>
<dbReference type="SUPFAM" id="SSF55874">
    <property type="entry name" value="ATPase domain of HSP90 chaperone/DNA topoisomerase II/histidine kinase"/>
    <property type="match status" value="1"/>
</dbReference>
<dbReference type="PROSITE" id="PS50109">
    <property type="entry name" value="HIS_KIN"/>
    <property type="match status" value="1"/>
</dbReference>
<dbReference type="PROSITE" id="PS50110">
    <property type="entry name" value="RESPONSE_REGULATORY"/>
    <property type="match status" value="1"/>
</dbReference>
<dbReference type="EMBL" id="FMSV02000537">
    <property type="protein sequence ID" value="SEH07637.1"/>
    <property type="molecule type" value="Genomic_DNA"/>
</dbReference>
<sequence>MPLPLIELPDKAPMDEIDEDILEIFIEEAEEVLEEIHANYNVWKNSPADTDSLQTLRRAFHTLKGSGRLVGAFAIGELGWAFENMLNKLIDGSIERNAHMMAVLDQVESAIPRMVELFKNDDKSLPYDLHLLISQTDHLVESKGAELGEFEPESAGAETLEEVETVAAEIMPDTEAETMPTAASGEAEMLEEVVDIEQQEAEENSILLQIFTDEATEHLNQLKAFIIHCHQGKGCQINDDIILVLHTINGSARSVGFMDMAALAAQMEAYARTNMEHHGHLDKEMVALLIDSGKMLENALHNHGKAADVEQHAQLLTAWSEQLENISAQFAQSAQLATTEMAATSVEDKQLIETASPVAAERSEELDEFMEIFLEEAEEILETCQSLLVRWQAAPDSLPLIKELQRELHTLKGGSRMVGIVAMGDLSHKLESVLTQIAEGRAQSSTILQSMVQESVDELANMLERKQNNEVLQPATNLIEQINAAVGGEDAPISRTPRMPSDTAKAAKTTKPQPNKAESGQEPGLIKTEKTTEDIPVEAEERVRVRASLIDKLTNLAGEMAISRAHMEQQQGAVKLNTGEMEETVMRLRDQLRRLEIETEAQIISHFGDVVVSKDTEEFDPLEMDRFSVLQQLSRSLMETVNDLQSIQENLTNMGRHNDSLLLQQGRIGAEMQDSIMRTRMVPFSQVSPRLQRIARLTSRELHKQVEFHINNDNIEFERTILNRIVAPLEHMLRNAIGHGIEDADKRRKTNKNAVAQVGIELEQEGAELILTLYDDGGGINLDAIRRKAEERGMLQAGEEIADEELMQFILQPAFSTAKSITQVSGRGVGMDIANSEIKQLGGTLIIHSKRGQGSRFEVRLPMSLTISQALLVHLGEETLAVPLHNIDAIMRVQRQEVHVSNNEERYYTYMGHDYRIAYLADLLKFPRASTDANLLPMLLVRSANQRIALLVDAIEGNREVVVKSVGAQLSGIRWIAGATILGDGRVVIILDVLTLLRSNIIAEATEIQEEKTATQKLPKKTIMVVDDSITVRKVTARLLKRQGMEVITAKDGLDAIAQLQDVTPDLMLLDVEMPRMDGFELATQMRNAENLKHIPIIMITSRTGQKHRERAAKIGINKHLGKPFNEPELLDNIRALLDEQKQVEMEMIASQN</sequence>
<dbReference type="Proteomes" id="UP000236724">
    <property type="component" value="Unassembled WGS sequence"/>
</dbReference>
<dbReference type="InterPro" id="IPR051315">
    <property type="entry name" value="Bact_Chemotaxis_CheA"/>
</dbReference>
<dbReference type="Pfam" id="PF01584">
    <property type="entry name" value="CheW"/>
    <property type="match status" value="1"/>
</dbReference>
<feature type="region of interest" description="Disordered" evidence="11">
    <location>
        <begin position="490"/>
        <end position="530"/>
    </location>
</feature>
<comment type="catalytic activity">
    <reaction evidence="1">
        <text>ATP + protein L-histidine = ADP + protein N-phospho-L-histidine.</text>
        <dbReference type="EC" id="2.7.13.3"/>
    </reaction>
</comment>
<evidence type="ECO:0000256" key="8">
    <source>
        <dbReference type="ARBA" id="ARBA00035100"/>
    </source>
</evidence>
<evidence type="ECO:0000256" key="9">
    <source>
        <dbReference type="PROSITE-ProRule" id="PRU00110"/>
    </source>
</evidence>
<dbReference type="FunFam" id="3.30.565.10:FF:000016">
    <property type="entry name" value="Chemotaxis protein CheA, putative"/>
    <property type="match status" value="1"/>
</dbReference>
<dbReference type="SUPFAM" id="SSF47226">
    <property type="entry name" value="Histidine-containing phosphotransfer domain, HPT domain"/>
    <property type="match status" value="3"/>
</dbReference>
<evidence type="ECO:0000313" key="17">
    <source>
        <dbReference type="Proteomes" id="UP000236724"/>
    </source>
</evidence>
<feature type="modified residue" description="Phosphohistidine" evidence="9">
    <location>
        <position position="246"/>
    </location>
</feature>
<evidence type="ECO:0000256" key="1">
    <source>
        <dbReference type="ARBA" id="ARBA00000085"/>
    </source>
</evidence>
<protein>
    <recommendedName>
        <fullName evidence="3">Chemotaxis protein CheA</fullName>
        <ecNumber evidence="2">2.7.13.3</ecNumber>
    </recommendedName>
</protein>
<dbReference type="GO" id="GO:0005737">
    <property type="term" value="C:cytoplasm"/>
    <property type="evidence" value="ECO:0007669"/>
    <property type="project" value="InterPro"/>
</dbReference>
<evidence type="ECO:0000256" key="7">
    <source>
        <dbReference type="ARBA" id="ARBA00023012"/>
    </source>
</evidence>
<evidence type="ECO:0000256" key="3">
    <source>
        <dbReference type="ARBA" id="ARBA00021495"/>
    </source>
</evidence>
<dbReference type="InterPro" id="IPR036641">
    <property type="entry name" value="HPT_dom_sf"/>
</dbReference>
<dbReference type="CDD" id="cd00088">
    <property type="entry name" value="HPT"/>
    <property type="match status" value="3"/>
</dbReference>
<evidence type="ECO:0000256" key="11">
    <source>
        <dbReference type="SAM" id="MobiDB-lite"/>
    </source>
</evidence>
<evidence type="ECO:0000256" key="2">
    <source>
        <dbReference type="ARBA" id="ARBA00012438"/>
    </source>
</evidence>
<comment type="function">
    <text evidence="8">Involved in the transmission of sensory signals from the chemoreceptors to the flagellar motors. CheA is autophosphorylated; it can transfer its phosphate group to either CheB or CheY.</text>
</comment>
<dbReference type="InterPro" id="IPR008207">
    <property type="entry name" value="Sig_transdc_His_kin_Hpt_dom"/>
</dbReference>
<evidence type="ECO:0000256" key="10">
    <source>
        <dbReference type="PROSITE-ProRule" id="PRU00169"/>
    </source>
</evidence>
<dbReference type="PANTHER" id="PTHR43395">
    <property type="entry name" value="SENSOR HISTIDINE KINASE CHEA"/>
    <property type="match status" value="1"/>
</dbReference>
<dbReference type="InterPro" id="IPR002545">
    <property type="entry name" value="CheW-lke_dom"/>
</dbReference>
<evidence type="ECO:0000259" key="15">
    <source>
        <dbReference type="PROSITE" id="PS50894"/>
    </source>
</evidence>
<keyword evidence="7" id="KW-0902">Two-component regulatory system</keyword>
<dbReference type="GO" id="GO:0006935">
    <property type="term" value="P:chemotaxis"/>
    <property type="evidence" value="ECO:0007669"/>
    <property type="project" value="InterPro"/>
</dbReference>
<dbReference type="SMART" id="SM00073">
    <property type="entry name" value="HPT"/>
    <property type="match status" value="3"/>
</dbReference>
<feature type="domain" description="Response regulatory" evidence="13">
    <location>
        <begin position="1022"/>
        <end position="1138"/>
    </location>
</feature>
<keyword evidence="5 16" id="KW-0808">Transferase</keyword>
<dbReference type="GO" id="GO:0000155">
    <property type="term" value="F:phosphorelay sensor kinase activity"/>
    <property type="evidence" value="ECO:0007669"/>
    <property type="project" value="InterPro"/>
</dbReference>
<dbReference type="Pfam" id="PF01627">
    <property type="entry name" value="Hpt"/>
    <property type="match status" value="3"/>
</dbReference>
<dbReference type="PROSITE" id="PS50894">
    <property type="entry name" value="HPT"/>
    <property type="match status" value="3"/>
</dbReference>
<feature type="domain" description="HPt" evidence="15">
    <location>
        <begin position="14"/>
        <end position="121"/>
    </location>
</feature>
<dbReference type="PANTHER" id="PTHR43395:SF8">
    <property type="entry name" value="HISTIDINE KINASE"/>
    <property type="match status" value="1"/>
</dbReference>
<feature type="modified residue" description="Phosphohistidine" evidence="9">
    <location>
        <position position="61"/>
    </location>
</feature>
<feature type="domain" description="CheW-like" evidence="14">
    <location>
        <begin position="867"/>
        <end position="1002"/>
    </location>
</feature>
<dbReference type="InterPro" id="IPR004358">
    <property type="entry name" value="Sig_transdc_His_kin-like_C"/>
</dbReference>
<organism evidence="16 17">
    <name type="scientific">Candidatus Venteria ishoeyi</name>
    <dbReference type="NCBI Taxonomy" id="1899563"/>
    <lineage>
        <taxon>Bacteria</taxon>
        <taxon>Pseudomonadati</taxon>
        <taxon>Pseudomonadota</taxon>
        <taxon>Gammaproteobacteria</taxon>
        <taxon>Thiotrichales</taxon>
        <taxon>Thiotrichaceae</taxon>
        <taxon>Venteria</taxon>
    </lineage>
</organism>
<evidence type="ECO:0000256" key="6">
    <source>
        <dbReference type="ARBA" id="ARBA00022777"/>
    </source>
</evidence>
<dbReference type="EC" id="2.7.13.3" evidence="2"/>
<dbReference type="InterPro" id="IPR036061">
    <property type="entry name" value="CheW-like_dom_sf"/>
</dbReference>
<evidence type="ECO:0000256" key="5">
    <source>
        <dbReference type="ARBA" id="ARBA00022679"/>
    </source>
</evidence>
<keyword evidence="6" id="KW-0418">Kinase</keyword>
<feature type="domain" description="HPt" evidence="15">
    <location>
        <begin position="200"/>
        <end position="303"/>
    </location>
</feature>
<keyword evidence="4 10" id="KW-0597">Phosphoprotein</keyword>